<proteinExistence type="predicted"/>
<comment type="caution">
    <text evidence="1">The sequence shown here is derived from an EMBL/GenBank/DDBJ whole genome shotgun (WGS) entry which is preliminary data.</text>
</comment>
<protein>
    <submittedName>
        <fullName evidence="1">Uncharacterized protein</fullName>
    </submittedName>
</protein>
<name>A0A5C6AC93_9BACT</name>
<accession>A0A5C6AC93</accession>
<keyword evidence="2" id="KW-1185">Reference proteome</keyword>
<dbReference type="AlphaFoldDB" id="A0A5C6AC93"/>
<dbReference type="EMBL" id="SJPR01000003">
    <property type="protein sequence ID" value="TWT96691.1"/>
    <property type="molecule type" value="Genomic_DNA"/>
</dbReference>
<dbReference type="Proteomes" id="UP000317421">
    <property type="component" value="Unassembled WGS sequence"/>
</dbReference>
<dbReference type="OrthoDB" id="292511at2"/>
<sequence>MDTAFDQLLESPDNLEYLAQQSRLLNVSPRRFLREMGTLSHRGNGAKSQSCQVSKSFEERVAEVTARLRAMQVDVKAFAEHLKDESAYDAAMRLGLIGIVKDAPSDLSTNPKYLEGFGK</sequence>
<reference evidence="1 2" key="1">
    <citation type="submission" date="2019-02" db="EMBL/GenBank/DDBJ databases">
        <title>Deep-cultivation of Planctomycetes and their phenomic and genomic characterization uncovers novel biology.</title>
        <authorList>
            <person name="Wiegand S."/>
            <person name="Jogler M."/>
            <person name="Boedeker C."/>
            <person name="Pinto D."/>
            <person name="Vollmers J."/>
            <person name="Rivas-Marin E."/>
            <person name="Kohn T."/>
            <person name="Peeters S.H."/>
            <person name="Heuer A."/>
            <person name="Rast P."/>
            <person name="Oberbeckmann S."/>
            <person name="Bunk B."/>
            <person name="Jeske O."/>
            <person name="Meyerdierks A."/>
            <person name="Storesund J.E."/>
            <person name="Kallscheuer N."/>
            <person name="Luecker S."/>
            <person name="Lage O.M."/>
            <person name="Pohl T."/>
            <person name="Merkel B.J."/>
            <person name="Hornburger P."/>
            <person name="Mueller R.-W."/>
            <person name="Bruemmer F."/>
            <person name="Labrenz M."/>
            <person name="Spormann A.M."/>
            <person name="Op Den Camp H."/>
            <person name="Overmann J."/>
            <person name="Amann R."/>
            <person name="Jetten M.S.M."/>
            <person name="Mascher T."/>
            <person name="Medema M.H."/>
            <person name="Devos D.P."/>
            <person name="Kaster A.-K."/>
            <person name="Ovreas L."/>
            <person name="Rohde M."/>
            <person name="Galperin M.Y."/>
            <person name="Jogler C."/>
        </authorList>
    </citation>
    <scope>NUCLEOTIDE SEQUENCE [LARGE SCALE GENOMIC DNA]</scope>
    <source>
        <strain evidence="1 2">Pla108</strain>
    </source>
</reference>
<gene>
    <name evidence="1" type="ORF">Pla108_24650</name>
</gene>
<evidence type="ECO:0000313" key="1">
    <source>
        <dbReference type="EMBL" id="TWT96691.1"/>
    </source>
</evidence>
<organism evidence="1 2">
    <name type="scientific">Botrimarina colliarenosi</name>
    <dbReference type="NCBI Taxonomy" id="2528001"/>
    <lineage>
        <taxon>Bacteria</taxon>
        <taxon>Pseudomonadati</taxon>
        <taxon>Planctomycetota</taxon>
        <taxon>Planctomycetia</taxon>
        <taxon>Pirellulales</taxon>
        <taxon>Lacipirellulaceae</taxon>
        <taxon>Botrimarina</taxon>
    </lineage>
</organism>
<dbReference type="RefSeq" id="WP_146445210.1">
    <property type="nucleotide sequence ID" value="NZ_SJPR01000003.1"/>
</dbReference>
<evidence type="ECO:0000313" key="2">
    <source>
        <dbReference type="Proteomes" id="UP000317421"/>
    </source>
</evidence>